<keyword evidence="3" id="KW-1185">Reference proteome</keyword>
<evidence type="ECO:0000313" key="2">
    <source>
        <dbReference type="EMBL" id="GFQ78805.1"/>
    </source>
</evidence>
<evidence type="ECO:0000256" key="1">
    <source>
        <dbReference type="SAM" id="Phobius"/>
    </source>
</evidence>
<keyword evidence="1" id="KW-0472">Membrane</keyword>
<keyword evidence="1" id="KW-0812">Transmembrane</keyword>
<dbReference type="CDD" id="cd00637">
    <property type="entry name" value="7tm_classA_rhodopsin-like"/>
    <property type="match status" value="1"/>
</dbReference>
<name>A0A8X6FF10_TRICU</name>
<gene>
    <name evidence="2" type="primary">NCL1_41351</name>
    <name evidence="2" type="ORF">TNCT_529391</name>
</gene>
<feature type="transmembrane region" description="Helical" evidence="1">
    <location>
        <begin position="200"/>
        <end position="220"/>
    </location>
</feature>
<dbReference type="SUPFAM" id="SSF81321">
    <property type="entry name" value="Family A G protein-coupled receptor-like"/>
    <property type="match status" value="1"/>
</dbReference>
<protein>
    <recommendedName>
        <fullName evidence="4">G-protein coupled receptors family 1 profile domain-containing protein</fullName>
    </recommendedName>
</protein>
<sequence>MDGPWEIQYVSYRPLSKSLCVTRLSGILVFSVWKVTAFILYRYTKHIVPHDYLVTFSPLTVNVILPGLMLVVIIQVTGPLYGWGKYEYMQDYGLCGVAASTPLGCSYAIYLIICLILPPLSVIIINGLLLSTRICKRSRTIVAPKRNISSGNSHILSQDKEVISLVIFMSLVIILSLPRSMLDVGIMCENVKYVRPGTAFSAYFLDSLLNILLPVICLGLHPNARILLWQTLVRSNSVSSDIDMVELNV</sequence>
<dbReference type="EMBL" id="BMAO01012064">
    <property type="protein sequence ID" value="GFQ78805.1"/>
    <property type="molecule type" value="Genomic_DNA"/>
</dbReference>
<dbReference type="AlphaFoldDB" id="A0A8X6FF10"/>
<feature type="transmembrane region" description="Helical" evidence="1">
    <location>
        <begin position="53"/>
        <end position="76"/>
    </location>
</feature>
<feature type="transmembrane region" description="Helical" evidence="1">
    <location>
        <begin position="162"/>
        <end position="180"/>
    </location>
</feature>
<organism evidence="2 3">
    <name type="scientific">Trichonephila clavata</name>
    <name type="common">Joro spider</name>
    <name type="synonym">Nephila clavata</name>
    <dbReference type="NCBI Taxonomy" id="2740835"/>
    <lineage>
        <taxon>Eukaryota</taxon>
        <taxon>Metazoa</taxon>
        <taxon>Ecdysozoa</taxon>
        <taxon>Arthropoda</taxon>
        <taxon>Chelicerata</taxon>
        <taxon>Arachnida</taxon>
        <taxon>Araneae</taxon>
        <taxon>Araneomorphae</taxon>
        <taxon>Entelegynae</taxon>
        <taxon>Araneoidea</taxon>
        <taxon>Nephilidae</taxon>
        <taxon>Trichonephila</taxon>
    </lineage>
</organism>
<proteinExistence type="predicted"/>
<accession>A0A8X6FF10</accession>
<evidence type="ECO:0008006" key="4">
    <source>
        <dbReference type="Google" id="ProtNLM"/>
    </source>
</evidence>
<dbReference type="OrthoDB" id="6378136at2759"/>
<reference evidence="2" key="1">
    <citation type="submission" date="2020-07" db="EMBL/GenBank/DDBJ databases">
        <title>Multicomponent nature underlies the extraordinary mechanical properties of spider dragline silk.</title>
        <authorList>
            <person name="Kono N."/>
            <person name="Nakamura H."/>
            <person name="Mori M."/>
            <person name="Yoshida Y."/>
            <person name="Ohtoshi R."/>
            <person name="Malay A.D."/>
            <person name="Moran D.A.P."/>
            <person name="Tomita M."/>
            <person name="Numata K."/>
            <person name="Arakawa K."/>
        </authorList>
    </citation>
    <scope>NUCLEOTIDE SEQUENCE</scope>
</reference>
<dbReference type="Proteomes" id="UP000887116">
    <property type="component" value="Unassembled WGS sequence"/>
</dbReference>
<dbReference type="Gene3D" id="1.20.1070.10">
    <property type="entry name" value="Rhodopsin 7-helix transmembrane proteins"/>
    <property type="match status" value="1"/>
</dbReference>
<keyword evidence="1" id="KW-1133">Transmembrane helix</keyword>
<evidence type="ECO:0000313" key="3">
    <source>
        <dbReference type="Proteomes" id="UP000887116"/>
    </source>
</evidence>
<feature type="transmembrane region" description="Helical" evidence="1">
    <location>
        <begin position="107"/>
        <end position="129"/>
    </location>
</feature>
<comment type="caution">
    <text evidence="2">The sequence shown here is derived from an EMBL/GenBank/DDBJ whole genome shotgun (WGS) entry which is preliminary data.</text>
</comment>
<feature type="transmembrane region" description="Helical" evidence="1">
    <location>
        <begin position="21"/>
        <end position="41"/>
    </location>
</feature>